<keyword evidence="1" id="KW-0732">Signal</keyword>
<evidence type="ECO:0008006" key="4">
    <source>
        <dbReference type="Google" id="ProtNLM"/>
    </source>
</evidence>
<dbReference type="InParanoid" id="A0A507B3M4"/>
<accession>A0A507B3M4</accession>
<sequence>MRRDLLAPFILGSLRLAAAQDDSPKGYSYPETITASYSAPWALTTPETLTLSTSPPLQTSILSLTTSIVSTVECNGNGECSTKSPLPTSSLTVLLTPASSSLGQATTGAATPSTASTLTILPTSVASTIDVTVTLSTCPPSTTCSGQTMTWTGGAGPTSCPDSQTCSAVLPTTSMDGNSTSEEPAPTSTNAAAVKGTDVAGMVMAAMAVLGVVV</sequence>
<dbReference type="GeneID" id="41974864"/>
<keyword evidence="3" id="KW-1185">Reference proteome</keyword>
<dbReference type="RefSeq" id="XP_030993630.1">
    <property type="nucleotide sequence ID" value="XM_031142159.1"/>
</dbReference>
<dbReference type="Proteomes" id="UP000319257">
    <property type="component" value="Unassembled WGS sequence"/>
</dbReference>
<dbReference type="EMBL" id="SKBQ01000045">
    <property type="protein sequence ID" value="TPX11919.1"/>
    <property type="molecule type" value="Genomic_DNA"/>
</dbReference>
<feature type="chain" id="PRO_5021385710" description="GPI anchored protein" evidence="1">
    <location>
        <begin position="20"/>
        <end position="214"/>
    </location>
</feature>
<reference evidence="2 3" key="1">
    <citation type="submission" date="2019-06" db="EMBL/GenBank/DDBJ databases">
        <title>Draft genome sequence of the filamentous fungus Phialemoniopsis curvata isolated from diesel fuel.</title>
        <authorList>
            <person name="Varaljay V.A."/>
            <person name="Lyon W.J."/>
            <person name="Crouch A.L."/>
            <person name="Drake C.E."/>
            <person name="Hollomon J.M."/>
            <person name="Nadeau L.J."/>
            <person name="Nunn H.S."/>
            <person name="Stevenson B.S."/>
            <person name="Bojanowski C.L."/>
            <person name="Crookes-Goodson W.J."/>
        </authorList>
    </citation>
    <scope>NUCLEOTIDE SEQUENCE [LARGE SCALE GENOMIC DNA]</scope>
    <source>
        <strain evidence="2 3">D216</strain>
    </source>
</reference>
<feature type="signal peptide" evidence="1">
    <location>
        <begin position="1"/>
        <end position="19"/>
    </location>
</feature>
<evidence type="ECO:0000313" key="2">
    <source>
        <dbReference type="EMBL" id="TPX11919.1"/>
    </source>
</evidence>
<organism evidence="2 3">
    <name type="scientific">Thyridium curvatum</name>
    <dbReference type="NCBI Taxonomy" id="1093900"/>
    <lineage>
        <taxon>Eukaryota</taxon>
        <taxon>Fungi</taxon>
        <taxon>Dikarya</taxon>
        <taxon>Ascomycota</taxon>
        <taxon>Pezizomycotina</taxon>
        <taxon>Sordariomycetes</taxon>
        <taxon>Sordariomycetidae</taxon>
        <taxon>Thyridiales</taxon>
        <taxon>Thyridiaceae</taxon>
        <taxon>Thyridium</taxon>
    </lineage>
</organism>
<proteinExistence type="predicted"/>
<name>A0A507B3M4_9PEZI</name>
<protein>
    <recommendedName>
        <fullName evidence="4">GPI anchored protein</fullName>
    </recommendedName>
</protein>
<comment type="caution">
    <text evidence="2">The sequence shown here is derived from an EMBL/GenBank/DDBJ whole genome shotgun (WGS) entry which is preliminary data.</text>
</comment>
<evidence type="ECO:0000256" key="1">
    <source>
        <dbReference type="SAM" id="SignalP"/>
    </source>
</evidence>
<evidence type="ECO:0000313" key="3">
    <source>
        <dbReference type="Proteomes" id="UP000319257"/>
    </source>
</evidence>
<gene>
    <name evidence="2" type="ORF">E0L32_007417</name>
</gene>
<dbReference type="AlphaFoldDB" id="A0A507B3M4"/>
<dbReference type="OrthoDB" id="3564566at2759"/>